<organism evidence="2 3">
    <name type="scientific">Candidatus Roizmanbacteria bacterium RIFCSPLOWO2_01_FULL_40_42</name>
    <dbReference type="NCBI Taxonomy" id="1802066"/>
    <lineage>
        <taxon>Bacteria</taxon>
        <taxon>Candidatus Roizmaniibacteriota</taxon>
    </lineage>
</organism>
<proteinExistence type="predicted"/>
<dbReference type="AlphaFoldDB" id="A0A1F7J4Q7"/>
<dbReference type="Gene3D" id="3.40.50.1010">
    <property type="entry name" value="5'-nuclease"/>
    <property type="match status" value="1"/>
</dbReference>
<dbReference type="Proteomes" id="UP000178558">
    <property type="component" value="Unassembled WGS sequence"/>
</dbReference>
<comment type="caution">
    <text evidence="2">The sequence shown here is derived from an EMBL/GenBank/DDBJ whole genome shotgun (WGS) entry which is preliminary data.</text>
</comment>
<dbReference type="InterPro" id="IPR002716">
    <property type="entry name" value="PIN_dom"/>
</dbReference>
<evidence type="ECO:0000313" key="2">
    <source>
        <dbReference type="EMBL" id="OGK50588.1"/>
    </source>
</evidence>
<protein>
    <recommendedName>
        <fullName evidence="1">PIN domain-containing protein</fullName>
    </recommendedName>
</protein>
<accession>A0A1F7J4Q7</accession>
<dbReference type="InterPro" id="IPR052626">
    <property type="entry name" value="SWT1_Regulator"/>
</dbReference>
<evidence type="ECO:0000259" key="1">
    <source>
        <dbReference type="SMART" id="SM00670"/>
    </source>
</evidence>
<reference evidence="2 3" key="1">
    <citation type="journal article" date="2016" name="Nat. Commun.">
        <title>Thousands of microbial genomes shed light on interconnected biogeochemical processes in an aquifer system.</title>
        <authorList>
            <person name="Anantharaman K."/>
            <person name="Brown C.T."/>
            <person name="Hug L.A."/>
            <person name="Sharon I."/>
            <person name="Castelle C.J."/>
            <person name="Probst A.J."/>
            <person name="Thomas B.C."/>
            <person name="Singh A."/>
            <person name="Wilkins M.J."/>
            <person name="Karaoz U."/>
            <person name="Brodie E.L."/>
            <person name="Williams K.H."/>
            <person name="Hubbard S.S."/>
            <person name="Banfield J.F."/>
        </authorList>
    </citation>
    <scope>NUCLEOTIDE SEQUENCE [LARGE SCALE GENOMIC DNA]</scope>
</reference>
<dbReference type="PANTHER" id="PTHR16161">
    <property type="entry name" value="TRANSCRIPTIONAL PROTEIN SWT1"/>
    <property type="match status" value="1"/>
</dbReference>
<evidence type="ECO:0000313" key="3">
    <source>
        <dbReference type="Proteomes" id="UP000178558"/>
    </source>
</evidence>
<sequence>MSSKLRSQSSQEKPLQQYMLNARHLIQIDSINVVEQHLMSFEQENLLKRMKTGSGKEIFDFLQSKIDSIPPANTTDILRQILGNPTVTDLRALQYRILQEDWVALEKVYLYSLPDRKDHTTFFTNKFLMIVVYRKGIDGRWIAGYSSAIPVKHAHELLGSIHNRLLNKKRDQQDSDSKAQLQETKSASFFLKIPPEEEIYVIDTNVLLQSHDFRNYSFSKKRCSIVIPSVVIQEIDRLKKNPKLKKKCLSISKIIDSLFRNNSDSIPMKLINKGKLRIVLVLLEPLVSSYPPGFTFENPDDRIIMYAKSIALQNKQNKVTVVSADTNMRLKSKIVKLDSLQFKLKINH</sequence>
<dbReference type="PANTHER" id="PTHR16161:SF0">
    <property type="entry name" value="TRANSCRIPTIONAL PROTEIN SWT1"/>
    <property type="match status" value="1"/>
</dbReference>
<dbReference type="InterPro" id="IPR029060">
    <property type="entry name" value="PIN-like_dom_sf"/>
</dbReference>
<dbReference type="SUPFAM" id="SSF88723">
    <property type="entry name" value="PIN domain-like"/>
    <property type="match status" value="1"/>
</dbReference>
<dbReference type="EMBL" id="MGAQ01000015">
    <property type="protein sequence ID" value="OGK50588.1"/>
    <property type="molecule type" value="Genomic_DNA"/>
</dbReference>
<dbReference type="Pfam" id="PF13638">
    <property type="entry name" value="PIN_4"/>
    <property type="match status" value="1"/>
</dbReference>
<dbReference type="SMART" id="SM00670">
    <property type="entry name" value="PINc"/>
    <property type="match status" value="1"/>
</dbReference>
<feature type="domain" description="PIN" evidence="1">
    <location>
        <begin position="198"/>
        <end position="330"/>
    </location>
</feature>
<gene>
    <name evidence="2" type="ORF">A3B50_02285</name>
</gene>
<name>A0A1F7J4Q7_9BACT</name>